<dbReference type="PANTHER" id="PTHR22999">
    <property type="entry name" value="PX SERINE/THREONINE KINASE PXK"/>
    <property type="match status" value="1"/>
</dbReference>
<reference evidence="5 6" key="1">
    <citation type="submission" date="2022-05" db="EMBL/GenBank/DDBJ databases">
        <authorList>
            <consortium name="Genoscope - CEA"/>
            <person name="William W."/>
        </authorList>
    </citation>
    <scope>NUCLEOTIDE SEQUENCE [LARGE SCALE GENOMIC DNA]</scope>
</reference>
<comment type="subcellular location">
    <subcellularLocation>
        <location evidence="1">Cytoplasm</location>
    </subcellularLocation>
</comment>
<dbReference type="InterPro" id="IPR036871">
    <property type="entry name" value="PX_dom_sf"/>
</dbReference>
<dbReference type="Pfam" id="PF00787">
    <property type="entry name" value="PX"/>
    <property type="match status" value="1"/>
</dbReference>
<evidence type="ECO:0000259" key="4">
    <source>
        <dbReference type="PROSITE" id="PS50195"/>
    </source>
</evidence>
<dbReference type="CDD" id="cd22062">
    <property type="entry name" value="WH2_DdVASP-like"/>
    <property type="match status" value="1"/>
</dbReference>
<organism evidence="5 6">
    <name type="scientific">Porites evermanni</name>
    <dbReference type="NCBI Taxonomy" id="104178"/>
    <lineage>
        <taxon>Eukaryota</taxon>
        <taxon>Metazoa</taxon>
        <taxon>Cnidaria</taxon>
        <taxon>Anthozoa</taxon>
        <taxon>Hexacorallia</taxon>
        <taxon>Scleractinia</taxon>
        <taxon>Fungiina</taxon>
        <taxon>Poritidae</taxon>
        <taxon>Porites</taxon>
    </lineage>
</organism>
<comment type="caution">
    <text evidence="5">The sequence shown here is derived from an EMBL/GenBank/DDBJ whole genome shotgun (WGS) entry which is preliminary data.</text>
</comment>
<dbReference type="SUPFAM" id="SSF64268">
    <property type="entry name" value="PX domain"/>
    <property type="match status" value="1"/>
</dbReference>
<evidence type="ECO:0000313" key="6">
    <source>
        <dbReference type="Proteomes" id="UP001159427"/>
    </source>
</evidence>
<feature type="region of interest" description="Disordered" evidence="3">
    <location>
        <begin position="440"/>
        <end position="556"/>
    </location>
</feature>
<feature type="compositionally biased region" description="Basic and acidic residues" evidence="3">
    <location>
        <begin position="537"/>
        <end position="556"/>
    </location>
</feature>
<gene>
    <name evidence="5" type="ORF">PEVE_00044270</name>
</gene>
<evidence type="ECO:0000256" key="3">
    <source>
        <dbReference type="SAM" id="MobiDB-lite"/>
    </source>
</evidence>
<dbReference type="Gene3D" id="3.30.1520.10">
    <property type="entry name" value="Phox-like domain"/>
    <property type="match status" value="1"/>
</dbReference>
<feature type="compositionally biased region" description="Pro residues" evidence="3">
    <location>
        <begin position="496"/>
        <end position="512"/>
    </location>
</feature>
<feature type="compositionally biased region" description="Low complexity" evidence="3">
    <location>
        <begin position="468"/>
        <end position="481"/>
    </location>
</feature>
<sequence>MATKAKSKGIINDTTPLMCTIEGIAKKEHVDYIMKVQRGISPDDSWQVLHRYSEFVTLHSTLEVSGLELPLPPKKVFGNMDTTFIAERQNGLQNYVNFILAHPVLARHISVKKFLDPVNYSCDFQEKGTQNVAMFLRSVPNWEIVEHLPDIGWRIRKQFFLIKPTDPSKKDVRNILTWTDYGPDFNLVQKDVEAILKILTSLQHPYINPPSFISCNSEGVITVRNFLPNGTLRDCLCKANPRMSQLKKYGNPKARSILHEQNIQLFGRQILEAVKFLHDKGIPFGHLHSGNLVIDGNVCRLLEIESGLLGVPSIHRHRYVPLKKIQEKEAEDVYCFAHVLYEMFSGEPLRTSTLKDLPAHCPSQLRSILLSILSDEACNKTGLPSVADLLANPFFTAIDLPSTDKPQLKIPSKLKEAIKAAKERAETKLKEDQKLLRQFRRASKAHAHHMSEEEKKKRKKSLKKLQKESSISDASQAAARPSSPPPSRPATNASVPLPPQAPAQPPPPPSPSKAPAQKTSMRPKTSERGALLSSICDFKKGGLKKTETNDKSKPRI</sequence>
<dbReference type="SMART" id="SM00312">
    <property type="entry name" value="PX"/>
    <property type="match status" value="1"/>
</dbReference>
<dbReference type="SUPFAM" id="SSF56112">
    <property type="entry name" value="Protein kinase-like (PK-like)"/>
    <property type="match status" value="1"/>
</dbReference>
<dbReference type="Gene3D" id="1.10.510.10">
    <property type="entry name" value="Transferase(Phosphotransferase) domain 1"/>
    <property type="match status" value="1"/>
</dbReference>
<feature type="domain" description="PX" evidence="4">
    <location>
        <begin position="10"/>
        <end position="122"/>
    </location>
</feature>
<dbReference type="InterPro" id="IPR001683">
    <property type="entry name" value="PX_dom"/>
</dbReference>
<keyword evidence="6" id="KW-1185">Reference proteome</keyword>
<dbReference type="EMBL" id="CALNXI010000093">
    <property type="protein sequence ID" value="CAH3018679.1"/>
    <property type="molecule type" value="Genomic_DNA"/>
</dbReference>
<dbReference type="Proteomes" id="UP001159427">
    <property type="component" value="Unassembled WGS sequence"/>
</dbReference>
<dbReference type="PANTHER" id="PTHR22999:SF40">
    <property type="entry name" value="PX DOMAIN-CONTAINING PROTEIN KINASE-LIKE PROTEIN"/>
    <property type="match status" value="1"/>
</dbReference>
<evidence type="ECO:0000313" key="5">
    <source>
        <dbReference type="EMBL" id="CAH3018679.1"/>
    </source>
</evidence>
<accession>A0ABN8LSH3</accession>
<protein>
    <recommendedName>
        <fullName evidence="4">PX domain-containing protein</fullName>
    </recommendedName>
</protein>
<evidence type="ECO:0000256" key="1">
    <source>
        <dbReference type="ARBA" id="ARBA00004496"/>
    </source>
</evidence>
<proteinExistence type="predicted"/>
<dbReference type="InterPro" id="IPR051837">
    <property type="entry name" value="SortingNexin/PXDomain-PKLike"/>
</dbReference>
<name>A0ABN8LSH3_9CNID</name>
<dbReference type="InterPro" id="IPR011009">
    <property type="entry name" value="Kinase-like_dom_sf"/>
</dbReference>
<dbReference type="PROSITE" id="PS50195">
    <property type="entry name" value="PX"/>
    <property type="match status" value="1"/>
</dbReference>
<keyword evidence="2" id="KW-0963">Cytoplasm</keyword>
<dbReference type="InterPro" id="IPR003124">
    <property type="entry name" value="WH2_dom"/>
</dbReference>
<evidence type="ECO:0000256" key="2">
    <source>
        <dbReference type="ARBA" id="ARBA00022490"/>
    </source>
</evidence>
<dbReference type="Pfam" id="PF02205">
    <property type="entry name" value="WH2"/>
    <property type="match status" value="1"/>
</dbReference>